<comment type="caution">
    <text evidence="1">The sequence shown here is derived from an EMBL/GenBank/DDBJ whole genome shotgun (WGS) entry which is preliminary data.</text>
</comment>
<feature type="non-terminal residue" evidence="1">
    <location>
        <position position="1"/>
    </location>
</feature>
<accession>D3ATS3</accession>
<organism evidence="1 2">
    <name type="scientific">Hungatella hathewayi DSM 13479</name>
    <dbReference type="NCBI Taxonomy" id="566550"/>
    <lineage>
        <taxon>Bacteria</taxon>
        <taxon>Bacillati</taxon>
        <taxon>Bacillota</taxon>
        <taxon>Clostridia</taxon>
        <taxon>Lachnospirales</taxon>
        <taxon>Lachnospiraceae</taxon>
        <taxon>Hungatella</taxon>
    </lineage>
</organism>
<name>D3ATS3_9FIRM</name>
<dbReference type="Proteomes" id="UP000004968">
    <property type="component" value="Unassembled WGS sequence"/>
</dbReference>
<dbReference type="EMBL" id="ACIO01000936">
    <property type="protein sequence ID" value="EFC94780.1"/>
    <property type="molecule type" value="Genomic_DNA"/>
</dbReference>
<dbReference type="HOGENOM" id="CLU_3161652_0_0_9"/>
<protein>
    <recommendedName>
        <fullName evidence="3">Radical SAM domain protein</fullName>
    </recommendedName>
</protein>
<gene>
    <name evidence="1" type="ORF">CLOSTHATH_07034</name>
</gene>
<evidence type="ECO:0000313" key="2">
    <source>
        <dbReference type="Proteomes" id="UP000004968"/>
    </source>
</evidence>
<dbReference type="AlphaFoldDB" id="D3ATS3"/>
<reference evidence="1 2" key="1">
    <citation type="submission" date="2010-01" db="EMBL/GenBank/DDBJ databases">
        <authorList>
            <person name="Weinstock G."/>
            <person name="Sodergren E."/>
            <person name="Clifton S."/>
            <person name="Fulton L."/>
            <person name="Fulton B."/>
            <person name="Courtney L."/>
            <person name="Fronick C."/>
            <person name="Harrison M."/>
            <person name="Strong C."/>
            <person name="Farmer C."/>
            <person name="Delahaunty K."/>
            <person name="Markovic C."/>
            <person name="Hall O."/>
            <person name="Minx P."/>
            <person name="Tomlinson C."/>
            <person name="Mitreva M."/>
            <person name="Nelson J."/>
            <person name="Hou S."/>
            <person name="Wollam A."/>
            <person name="Pepin K.H."/>
            <person name="Johnson M."/>
            <person name="Bhonagiri V."/>
            <person name="Nash W.E."/>
            <person name="Warren W."/>
            <person name="Chinwalla A."/>
            <person name="Mardis E.R."/>
            <person name="Wilson R.K."/>
        </authorList>
    </citation>
    <scope>NUCLEOTIDE SEQUENCE [LARGE SCALE GENOMIC DNA]</scope>
    <source>
        <strain evidence="1 2">DSM 13479</strain>
    </source>
</reference>
<proteinExistence type="predicted"/>
<sequence length="47" mass="5099">DAGVSKDFLKREWQNAIGEKLTPNCRQKCSACGAMRFGGGVCHEGKN</sequence>
<evidence type="ECO:0000313" key="1">
    <source>
        <dbReference type="EMBL" id="EFC94780.1"/>
    </source>
</evidence>
<evidence type="ECO:0008006" key="3">
    <source>
        <dbReference type="Google" id="ProtNLM"/>
    </source>
</evidence>